<organism evidence="1 2">
    <name type="scientific">Lentzea atacamensis</name>
    <dbReference type="NCBI Taxonomy" id="531938"/>
    <lineage>
        <taxon>Bacteria</taxon>
        <taxon>Bacillati</taxon>
        <taxon>Actinomycetota</taxon>
        <taxon>Actinomycetes</taxon>
        <taxon>Pseudonocardiales</taxon>
        <taxon>Pseudonocardiaceae</taxon>
        <taxon>Lentzea</taxon>
    </lineage>
</organism>
<dbReference type="RefSeq" id="WP_109640504.1">
    <property type="nucleotide sequence ID" value="NZ_QGHB01000013.1"/>
</dbReference>
<proteinExistence type="predicted"/>
<dbReference type="AlphaFoldDB" id="A0A316HPA7"/>
<reference evidence="1 2" key="1">
    <citation type="submission" date="2018-05" db="EMBL/GenBank/DDBJ databases">
        <title>Genomic Encyclopedia of Type Strains, Phase IV (KMG-IV): sequencing the most valuable type-strain genomes for metagenomic binning, comparative biology and taxonomic classification.</title>
        <authorList>
            <person name="Goeker M."/>
        </authorList>
    </citation>
    <scope>NUCLEOTIDE SEQUENCE [LARGE SCALE GENOMIC DNA]</scope>
    <source>
        <strain evidence="1 2">DSM 45480</strain>
    </source>
</reference>
<sequence length="72" mass="7929">MYGLFEARQNLVPALKFVPTCLRVSSMRTNAPRVVRSPHLYQASCMTPPSATLASMFDPATVIVRAVVNHVI</sequence>
<dbReference type="EMBL" id="QGHB01000013">
    <property type="protein sequence ID" value="PWK82540.1"/>
    <property type="molecule type" value="Genomic_DNA"/>
</dbReference>
<evidence type="ECO:0000313" key="1">
    <source>
        <dbReference type="EMBL" id="PWK82540.1"/>
    </source>
</evidence>
<comment type="caution">
    <text evidence="1">The sequence shown here is derived from an EMBL/GenBank/DDBJ whole genome shotgun (WGS) entry which is preliminary data.</text>
</comment>
<evidence type="ECO:0000313" key="2">
    <source>
        <dbReference type="Proteomes" id="UP000246005"/>
    </source>
</evidence>
<gene>
    <name evidence="1" type="ORF">C8D88_113133</name>
</gene>
<accession>A0A316HPA7</accession>
<protein>
    <submittedName>
        <fullName evidence="1">Uncharacterized protein</fullName>
    </submittedName>
</protein>
<dbReference type="Proteomes" id="UP000246005">
    <property type="component" value="Unassembled WGS sequence"/>
</dbReference>
<name>A0A316HPA7_9PSEU</name>